<sequence length="317" mass="36973">MATSLLDLNDDCLLLLVSWLKPSVHQKLSMICSHFHVVLQEPEFWKVHLRQHGIKIEDDDEAKWTVILRIHNCCRICRREKGDITFERDDKEPDQICESCSDTNPLITKTRAKTEYKLTDLDLRTLSYIRKENPRYPRGSPMMLYLTSDVVQLSHIKHGGPEGLEMKIAKTESIKMKKKQNKDLKMKSRQMEIQTALDERGLNIPIDTLSCHDYINRGIGNVYDIVTEMHQTYFLDKFTNYRAMFMEAIRSSRGGEGIKELQTRAIEMAIKDWVAMHDGVIVNYNQLPLSLLPIAIKYTKKRQLDDEESIQEDKKKM</sequence>
<dbReference type="Pfam" id="PF05181">
    <property type="entry name" value="XPA_C"/>
    <property type="match status" value="1"/>
</dbReference>
<dbReference type="CDD" id="cd21075">
    <property type="entry name" value="DBD_XPA-like"/>
    <property type="match status" value="1"/>
</dbReference>
<dbReference type="InterPro" id="IPR000465">
    <property type="entry name" value="XPA/RAD14"/>
</dbReference>
<feature type="domain" description="XPA C-terminal" evidence="2">
    <location>
        <begin position="106"/>
        <end position="150"/>
    </location>
</feature>
<accession>A0A8F8PME3</accession>
<dbReference type="GO" id="GO:0006284">
    <property type="term" value="P:base-excision repair"/>
    <property type="evidence" value="ECO:0007669"/>
    <property type="project" value="TreeGrafter"/>
</dbReference>
<dbReference type="InterPro" id="IPR009061">
    <property type="entry name" value="DNA-bd_dom_put_sf"/>
</dbReference>
<dbReference type="GO" id="GO:1901255">
    <property type="term" value="P:nucleotide-excision repair involved in interstrand cross-link repair"/>
    <property type="evidence" value="ECO:0007669"/>
    <property type="project" value="TreeGrafter"/>
</dbReference>
<gene>
    <name evidence="3" type="ORF">KOM_12_186</name>
</gene>
<dbReference type="InterPro" id="IPR022656">
    <property type="entry name" value="XPA_C"/>
</dbReference>
<dbReference type="InterPro" id="IPR037129">
    <property type="entry name" value="XPA_sf"/>
</dbReference>
<dbReference type="SUPFAM" id="SSF46955">
    <property type="entry name" value="Putative DNA-binding domain"/>
    <property type="match status" value="1"/>
</dbReference>
<dbReference type="GO" id="GO:0003684">
    <property type="term" value="F:damaged DNA binding"/>
    <property type="evidence" value="ECO:0007669"/>
    <property type="project" value="InterPro"/>
</dbReference>
<dbReference type="GO" id="GO:0000715">
    <property type="term" value="P:nucleotide-excision repair, DNA damage recognition"/>
    <property type="evidence" value="ECO:0007669"/>
    <property type="project" value="TreeGrafter"/>
</dbReference>
<evidence type="ECO:0000256" key="1">
    <source>
        <dbReference type="ARBA" id="ARBA00022833"/>
    </source>
</evidence>
<reference evidence="3" key="1">
    <citation type="submission" date="2021-06" db="EMBL/GenBank/DDBJ databases">
        <authorList>
            <person name="Rolland C."/>
        </authorList>
    </citation>
    <scope>NUCLEOTIDE SEQUENCE</scope>
    <source>
        <strain evidence="3">347.936635</strain>
    </source>
</reference>
<evidence type="ECO:0000259" key="2">
    <source>
        <dbReference type="Pfam" id="PF05181"/>
    </source>
</evidence>
<proteinExistence type="predicted"/>
<dbReference type="GO" id="GO:0070914">
    <property type="term" value="P:UV-damage excision repair"/>
    <property type="evidence" value="ECO:0007669"/>
    <property type="project" value="TreeGrafter"/>
</dbReference>
<dbReference type="Gene3D" id="3.90.530.10">
    <property type="entry name" value="XPA C-terminal domain"/>
    <property type="match status" value="1"/>
</dbReference>
<organism evidence="3">
    <name type="scientific">Clandestinovirus</name>
    <dbReference type="NCBI Taxonomy" id="2831644"/>
    <lineage>
        <taxon>Viruses</taxon>
    </lineage>
</organism>
<dbReference type="SUPFAM" id="SSF81383">
    <property type="entry name" value="F-box domain"/>
    <property type="match status" value="1"/>
</dbReference>
<evidence type="ECO:0000313" key="3">
    <source>
        <dbReference type="EMBL" id="QYA18455.1"/>
    </source>
</evidence>
<dbReference type="EMBL" id="MZ420154">
    <property type="protein sequence ID" value="QYA18455.1"/>
    <property type="molecule type" value="Genomic_DNA"/>
</dbReference>
<name>A0A8F8PME3_9VIRU</name>
<protein>
    <submittedName>
        <fullName evidence="3">DNA repair protein RAD14</fullName>
    </submittedName>
</protein>
<dbReference type="PANTHER" id="PTHR10142:SF0">
    <property type="entry name" value="DNA REPAIR PROTEIN COMPLEMENTING XP-A CELLS"/>
    <property type="match status" value="1"/>
</dbReference>
<keyword evidence="1" id="KW-0862">Zinc</keyword>
<dbReference type="InterPro" id="IPR036047">
    <property type="entry name" value="F-box-like_dom_sf"/>
</dbReference>
<dbReference type="PANTHER" id="PTHR10142">
    <property type="entry name" value="DNA REPAIR PROTEIN COMPLEMENTING XP-A CELLS"/>
    <property type="match status" value="1"/>
</dbReference>